<evidence type="ECO:0000313" key="3">
    <source>
        <dbReference type="Proteomes" id="UP000245629"/>
    </source>
</evidence>
<dbReference type="InterPro" id="IPR050834">
    <property type="entry name" value="Glycosyltransf_2"/>
</dbReference>
<geneLocation type="plasmid" evidence="2 3">
    <name>unnamed2</name>
</geneLocation>
<dbReference type="RefSeq" id="WP_109332833.1">
    <property type="nucleotide sequence ID" value="NZ_CP029357.1"/>
</dbReference>
<dbReference type="InterPro" id="IPR001173">
    <property type="entry name" value="Glyco_trans_2-like"/>
</dbReference>
<reference evidence="3" key="1">
    <citation type="submission" date="2018-05" db="EMBL/GenBank/DDBJ databases">
        <title>Azospirillum thermophila sp. nov., a novel isolated from hot spring.</title>
        <authorList>
            <person name="Zhao Z."/>
        </authorList>
    </citation>
    <scope>NUCLEOTIDE SEQUENCE [LARGE SCALE GENOMIC DNA]</scope>
    <source>
        <strain evidence="3">CFH 70021</strain>
        <plasmid evidence="3">unnamed2</plasmid>
    </source>
</reference>
<organism evidence="2 3">
    <name type="scientific">Azospirillum thermophilum</name>
    <dbReference type="NCBI Taxonomy" id="2202148"/>
    <lineage>
        <taxon>Bacteria</taxon>
        <taxon>Pseudomonadati</taxon>
        <taxon>Pseudomonadota</taxon>
        <taxon>Alphaproteobacteria</taxon>
        <taxon>Rhodospirillales</taxon>
        <taxon>Azospirillaceae</taxon>
        <taxon>Azospirillum</taxon>
    </lineage>
</organism>
<dbReference type="EMBL" id="CP029357">
    <property type="protein sequence ID" value="AWK89495.1"/>
    <property type="molecule type" value="Genomic_DNA"/>
</dbReference>
<proteinExistence type="predicted"/>
<dbReference type="InterPro" id="IPR029044">
    <property type="entry name" value="Nucleotide-diphossugar_trans"/>
</dbReference>
<dbReference type="PANTHER" id="PTHR43685">
    <property type="entry name" value="GLYCOSYLTRANSFERASE"/>
    <property type="match status" value="1"/>
</dbReference>
<name>A0A2S2CYJ6_9PROT</name>
<dbReference type="CDD" id="cd06433">
    <property type="entry name" value="GT_2_WfgS_like"/>
    <property type="match status" value="1"/>
</dbReference>
<evidence type="ECO:0000259" key="1">
    <source>
        <dbReference type="Pfam" id="PF00535"/>
    </source>
</evidence>
<dbReference type="Gene3D" id="3.90.550.10">
    <property type="entry name" value="Spore Coat Polysaccharide Biosynthesis Protein SpsA, Chain A"/>
    <property type="match status" value="1"/>
</dbReference>
<protein>
    <recommendedName>
        <fullName evidence="1">Glycosyltransferase 2-like domain-containing protein</fullName>
    </recommendedName>
</protein>
<dbReference type="OrthoDB" id="9794124at2"/>
<feature type="domain" description="Glycosyltransferase 2-like" evidence="1">
    <location>
        <begin position="23"/>
        <end position="143"/>
    </location>
</feature>
<dbReference type="SUPFAM" id="SSF53448">
    <property type="entry name" value="Nucleotide-diphospho-sugar transferases"/>
    <property type="match status" value="1"/>
</dbReference>
<dbReference type="Pfam" id="PF00535">
    <property type="entry name" value="Glycos_transf_2"/>
    <property type="match status" value="1"/>
</dbReference>
<sequence length="287" mass="31575">MTAHFGFRPGKRPPPAEGLPLYSLITIVRNAAGTLERTLRSVERQSYPAIEYIVVDAGSTDGTVELLAAHEHLITRWCSEPDGGHADGANKGVQAATGRFIGFVYADDWLPDDFVETSVAALTRDGGGGTPDFVFGDLNLYKDGVYAFTLRGDPDYRRKMSYRVPMLNFPTVSAGRHVYERAGLYDTGYKVVPDSDWLVRVNKAGLIGAHDPAVGYNFSFGGHSTKNIGRVYVETAQSIVRHGGDPVKTWAHALVRIAFHTLDGMLRERVSLRTYTRIRSIRKAITG</sequence>
<dbReference type="AlphaFoldDB" id="A0A2S2CYJ6"/>
<gene>
    <name evidence="2" type="ORF">DEW08_26090</name>
</gene>
<accession>A0A2S2CYJ6</accession>
<dbReference type="PANTHER" id="PTHR43685:SF11">
    <property type="entry name" value="GLYCOSYLTRANSFERASE TAGX-RELATED"/>
    <property type="match status" value="1"/>
</dbReference>
<keyword evidence="3" id="KW-1185">Reference proteome</keyword>
<keyword evidence="2" id="KW-0614">Plasmid</keyword>
<evidence type="ECO:0000313" key="2">
    <source>
        <dbReference type="EMBL" id="AWK89495.1"/>
    </source>
</evidence>
<dbReference type="Proteomes" id="UP000245629">
    <property type="component" value="Plasmid unnamed2"/>
</dbReference>
<dbReference type="KEGG" id="azz:DEW08_26090"/>